<organism evidence="1">
    <name type="scientific">marine sediment metagenome</name>
    <dbReference type="NCBI Taxonomy" id="412755"/>
    <lineage>
        <taxon>unclassified sequences</taxon>
        <taxon>metagenomes</taxon>
        <taxon>ecological metagenomes</taxon>
    </lineage>
</organism>
<protein>
    <recommendedName>
        <fullName evidence="2">Translocase</fullName>
    </recommendedName>
</protein>
<dbReference type="EMBL" id="LAZR01000045">
    <property type="protein sequence ID" value="KKN99670.1"/>
    <property type="molecule type" value="Genomic_DNA"/>
</dbReference>
<accession>A0A0F9V324</accession>
<dbReference type="AlphaFoldDB" id="A0A0F9V324"/>
<gene>
    <name evidence="1" type="ORF">LCGC14_0134160</name>
</gene>
<reference evidence="1" key="1">
    <citation type="journal article" date="2015" name="Nature">
        <title>Complex archaea that bridge the gap between prokaryotes and eukaryotes.</title>
        <authorList>
            <person name="Spang A."/>
            <person name="Saw J.H."/>
            <person name="Jorgensen S.L."/>
            <person name="Zaremba-Niedzwiedzka K."/>
            <person name="Martijn J."/>
            <person name="Lind A.E."/>
            <person name="van Eijk R."/>
            <person name="Schleper C."/>
            <person name="Guy L."/>
            <person name="Ettema T.J."/>
        </authorList>
    </citation>
    <scope>NUCLEOTIDE SEQUENCE</scope>
</reference>
<sequence>MRDIHWEVIPSEDHQMARMNKIATAAGTLACALGIGYVMQNTDAATARYGSEAAVKEQELRRLSSENAVLEVEDIVLTSAEFSAAPLEPTLALPDSAPVMLAAASADEPIARPVSAPISAEAPQSPTAETQTCDISANARPVAGAMVNLTLAAPCMPNERITVHHNGMIFTQTSSEKGTLDITVPALSQDATFVIAFGNGDGAIAEAKIDDLAEFDRVVLQWKGDTGFQMHAREFGADYDSAGHVWAGTPRSVASAITGEGGFMTLNGDLSAAEPLIAEVYTFPVLTEGQDARVALTVEAEVIKANCGQEIEAQSIELLGDAKIKTQDLSVAVPDCDAVGSFLVLNNLLQDMKVAGH</sequence>
<comment type="caution">
    <text evidence="1">The sequence shown here is derived from an EMBL/GenBank/DDBJ whole genome shotgun (WGS) entry which is preliminary data.</text>
</comment>
<proteinExistence type="predicted"/>
<evidence type="ECO:0000313" key="1">
    <source>
        <dbReference type="EMBL" id="KKN99670.1"/>
    </source>
</evidence>
<name>A0A0F9V324_9ZZZZ</name>
<evidence type="ECO:0008006" key="2">
    <source>
        <dbReference type="Google" id="ProtNLM"/>
    </source>
</evidence>